<dbReference type="AlphaFoldDB" id="A0A2J5PKY9"/>
<dbReference type="GO" id="GO:0005737">
    <property type="term" value="C:cytoplasm"/>
    <property type="evidence" value="ECO:0007669"/>
    <property type="project" value="TreeGrafter"/>
</dbReference>
<dbReference type="Proteomes" id="UP000234667">
    <property type="component" value="Unassembled WGS sequence"/>
</dbReference>
<dbReference type="InterPro" id="IPR003719">
    <property type="entry name" value="Phenazine_PhzF-like"/>
</dbReference>
<dbReference type="SUPFAM" id="SSF54506">
    <property type="entry name" value="Diaminopimelate epimerase-like"/>
    <property type="match status" value="1"/>
</dbReference>
<sequence length="62" mass="6907">AHTMLIPYWSAKRGKTQLLARQVSARGGDMRCELKGKRVLMSGQAVTYLNGVITLREITSDE</sequence>
<accession>A0A2J5PKY9</accession>
<evidence type="ECO:0000313" key="4">
    <source>
        <dbReference type="Proteomes" id="UP000234667"/>
    </source>
</evidence>
<name>A0A2J5PKY9_9ENTR</name>
<evidence type="ECO:0000313" key="3">
    <source>
        <dbReference type="EMBL" id="PLO66642.1"/>
    </source>
</evidence>
<evidence type="ECO:0000256" key="2">
    <source>
        <dbReference type="ARBA" id="ARBA00023235"/>
    </source>
</evidence>
<reference evidence="3 4" key="2">
    <citation type="submission" date="2018-01" db="EMBL/GenBank/DDBJ databases">
        <title>Genomic study of Klebsiella pneumoniae.</title>
        <authorList>
            <person name="Yang Y."/>
            <person name="Bicalho R."/>
        </authorList>
    </citation>
    <scope>NUCLEOTIDE SEQUENCE [LARGE SCALE GENOMIC DNA]</scope>
    <source>
        <strain evidence="3 4">A10</strain>
    </source>
</reference>
<comment type="caution">
    <text evidence="3">The sequence shown here is derived from an EMBL/GenBank/DDBJ whole genome shotgun (WGS) entry which is preliminary data.</text>
</comment>
<dbReference type="PANTHER" id="PTHR13774">
    <property type="entry name" value="PHENAZINE BIOSYNTHESIS PROTEIN"/>
    <property type="match status" value="1"/>
</dbReference>
<gene>
    <name evidence="3" type="ORF">CWN49_20505</name>
</gene>
<comment type="similarity">
    <text evidence="1">Belongs to the PhzF family.</text>
</comment>
<feature type="non-terminal residue" evidence="3">
    <location>
        <position position="1"/>
    </location>
</feature>
<dbReference type="Gene3D" id="3.10.310.10">
    <property type="entry name" value="Diaminopimelate Epimerase, Chain A, domain 1"/>
    <property type="match status" value="1"/>
</dbReference>
<dbReference type="EMBL" id="PIDR01000707">
    <property type="protein sequence ID" value="PLO66642.1"/>
    <property type="molecule type" value="Genomic_DNA"/>
</dbReference>
<proteinExistence type="inferred from homology"/>
<evidence type="ECO:0000256" key="1">
    <source>
        <dbReference type="ARBA" id="ARBA00008270"/>
    </source>
</evidence>
<dbReference type="GO" id="GO:0016853">
    <property type="term" value="F:isomerase activity"/>
    <property type="evidence" value="ECO:0007669"/>
    <property type="project" value="UniProtKB-KW"/>
</dbReference>
<organism evidence="3 4">
    <name type="scientific">Klebsiella michiganensis</name>
    <dbReference type="NCBI Taxonomy" id="1134687"/>
    <lineage>
        <taxon>Bacteria</taxon>
        <taxon>Pseudomonadati</taxon>
        <taxon>Pseudomonadota</taxon>
        <taxon>Gammaproteobacteria</taxon>
        <taxon>Enterobacterales</taxon>
        <taxon>Enterobacteriaceae</taxon>
        <taxon>Klebsiella/Raoultella group</taxon>
        <taxon>Klebsiella</taxon>
    </lineage>
</organism>
<dbReference type="PANTHER" id="PTHR13774:SF17">
    <property type="entry name" value="PHENAZINE BIOSYNTHESIS-LIKE DOMAIN-CONTAINING PROTEIN"/>
    <property type="match status" value="1"/>
</dbReference>
<reference evidence="3 4" key="1">
    <citation type="submission" date="2017-11" db="EMBL/GenBank/DDBJ databases">
        <authorList>
            <person name="Han C.G."/>
        </authorList>
    </citation>
    <scope>NUCLEOTIDE SEQUENCE [LARGE SCALE GENOMIC DNA]</scope>
    <source>
        <strain evidence="3 4">A10</strain>
    </source>
</reference>
<keyword evidence="2 3" id="KW-0413">Isomerase</keyword>
<protein>
    <submittedName>
        <fullName evidence="3">Isomerase</fullName>
    </submittedName>
</protein>